<feature type="binding site" evidence="9">
    <location>
        <position position="51"/>
    </location>
    <ligand>
        <name>Zn(2+)</name>
        <dbReference type="ChEBI" id="CHEBI:29105"/>
        <label>1</label>
    </ligand>
</feature>
<dbReference type="HAMAP" id="MF_01969">
    <property type="entry name" value="KynB"/>
    <property type="match status" value="1"/>
</dbReference>
<comment type="subunit">
    <text evidence="2 9">Homodimer.</text>
</comment>
<dbReference type="NCBIfam" id="TIGR03035">
    <property type="entry name" value="trp_arylform"/>
    <property type="match status" value="1"/>
</dbReference>
<dbReference type="PANTHER" id="PTHR31118:SF32">
    <property type="entry name" value="KYNURENINE FORMAMIDASE"/>
    <property type="match status" value="1"/>
</dbReference>
<dbReference type="PANTHER" id="PTHR31118">
    <property type="entry name" value="CYCLASE-LIKE PROTEIN 2"/>
    <property type="match status" value="1"/>
</dbReference>
<comment type="function">
    <text evidence="1 9">Catalyzes the hydrolysis of N-formyl-L-kynurenine to L-kynurenine, the second step in the kynurenine pathway of tryptophan degradation.</text>
</comment>
<dbReference type="GO" id="GO:0008270">
    <property type="term" value="F:zinc ion binding"/>
    <property type="evidence" value="ECO:0007669"/>
    <property type="project" value="UniProtKB-UniRule"/>
</dbReference>
<keyword evidence="6 9" id="KW-0823">Tryptophan catabolism</keyword>
<evidence type="ECO:0000256" key="2">
    <source>
        <dbReference type="ARBA" id="ARBA00011738"/>
    </source>
</evidence>
<accession>A0A7V7UX85</accession>
<feature type="binding site" evidence="9">
    <location>
        <position position="53"/>
    </location>
    <ligand>
        <name>Zn(2+)</name>
        <dbReference type="ChEBI" id="CHEBI:29105"/>
        <label>1</label>
    </ligand>
</feature>
<evidence type="ECO:0000313" key="11">
    <source>
        <dbReference type="Proteomes" id="UP000441354"/>
    </source>
</evidence>
<evidence type="ECO:0000256" key="8">
    <source>
        <dbReference type="ARBA" id="ARBA00060547"/>
    </source>
</evidence>
<feature type="active site" description="Proton donor/acceptor" evidence="9">
    <location>
        <position position="57"/>
    </location>
</feature>
<keyword evidence="5 9" id="KW-0862">Zinc</keyword>
<dbReference type="Proteomes" id="UP000441354">
    <property type="component" value="Unassembled WGS sequence"/>
</dbReference>
<keyword evidence="11" id="KW-1185">Reference proteome</keyword>
<feature type="binding site" evidence="9">
    <location>
        <position position="170"/>
    </location>
    <ligand>
        <name>Zn(2+)</name>
        <dbReference type="ChEBI" id="CHEBI:29105"/>
        <label>1</label>
    </ligand>
</feature>
<organism evidence="10 11">
    <name type="scientific">Bacillus mesophilum</name>
    <dbReference type="NCBI Taxonomy" id="1071718"/>
    <lineage>
        <taxon>Bacteria</taxon>
        <taxon>Bacillati</taxon>
        <taxon>Bacillota</taxon>
        <taxon>Bacilli</taxon>
        <taxon>Bacillales</taxon>
        <taxon>Bacillaceae</taxon>
        <taxon>Bacillus</taxon>
    </lineage>
</organism>
<dbReference type="UniPathway" id="UPA00333">
    <property type="reaction ID" value="UER00454"/>
</dbReference>
<dbReference type="RefSeq" id="WP_151572332.1">
    <property type="nucleotide sequence ID" value="NZ_WBOT01000001.1"/>
</dbReference>
<evidence type="ECO:0000256" key="1">
    <source>
        <dbReference type="ARBA" id="ARBA00002204"/>
    </source>
</evidence>
<dbReference type="GO" id="GO:0019441">
    <property type="term" value="P:L-tryptophan catabolic process to kynurenine"/>
    <property type="evidence" value="ECO:0007669"/>
    <property type="project" value="UniProtKB-UniRule"/>
</dbReference>
<dbReference type="GO" id="GO:0004061">
    <property type="term" value="F:arylformamidase activity"/>
    <property type="evidence" value="ECO:0007669"/>
    <property type="project" value="UniProtKB-UniRule"/>
</dbReference>
<comment type="cofactor">
    <cofactor evidence="9">
        <name>Zn(2+)</name>
        <dbReference type="ChEBI" id="CHEBI:29105"/>
    </cofactor>
    <text evidence="9">Binds 2 zinc ions per subunit.</text>
</comment>
<evidence type="ECO:0000313" key="10">
    <source>
        <dbReference type="EMBL" id="KAB2335721.1"/>
    </source>
</evidence>
<keyword evidence="3 9" id="KW-0479">Metal-binding</keyword>
<comment type="catalytic activity">
    <reaction evidence="7 9">
        <text>N-formyl-L-kynurenine + H2O = L-kynurenine + formate + H(+)</text>
        <dbReference type="Rhea" id="RHEA:13009"/>
        <dbReference type="ChEBI" id="CHEBI:15377"/>
        <dbReference type="ChEBI" id="CHEBI:15378"/>
        <dbReference type="ChEBI" id="CHEBI:15740"/>
        <dbReference type="ChEBI" id="CHEBI:57959"/>
        <dbReference type="ChEBI" id="CHEBI:58629"/>
        <dbReference type="EC" id="3.5.1.9"/>
    </reaction>
</comment>
<dbReference type="AlphaFoldDB" id="A0A7V7UX85"/>
<evidence type="ECO:0000256" key="9">
    <source>
        <dbReference type="HAMAP-Rule" id="MF_01969"/>
    </source>
</evidence>
<evidence type="ECO:0000256" key="7">
    <source>
        <dbReference type="ARBA" id="ARBA00048496"/>
    </source>
</evidence>
<comment type="similarity">
    <text evidence="9">Belongs to the Cyclase 1 superfamily. KynB family.</text>
</comment>
<feature type="binding site" evidence="9">
    <location>
        <position position="158"/>
    </location>
    <ligand>
        <name>Zn(2+)</name>
        <dbReference type="ChEBI" id="CHEBI:29105"/>
        <label>2</label>
    </ligand>
</feature>
<dbReference type="EC" id="3.5.1.9" evidence="9"/>
<dbReference type="InterPro" id="IPR037175">
    <property type="entry name" value="KFase_sf"/>
</dbReference>
<dbReference type="OrthoDB" id="9796085at2"/>
<keyword evidence="4 9" id="KW-0378">Hydrolase</keyword>
<dbReference type="Gene3D" id="3.50.30.50">
    <property type="entry name" value="Putative cyclase"/>
    <property type="match status" value="1"/>
</dbReference>
<reference evidence="10 11" key="1">
    <citation type="journal article" date="2014" name="Arch. Microbiol.">
        <title>Bacillus mesophilum sp. nov., strain IITR-54T, a novel 4-chlorobiphenyl dechlorinating bacterium.</title>
        <authorList>
            <person name="Manickam N."/>
            <person name="Singh N.K."/>
            <person name="Bajaj A."/>
            <person name="Kumar R.M."/>
            <person name="Kaur G."/>
            <person name="Kaur N."/>
            <person name="Bala M."/>
            <person name="Kumar A."/>
            <person name="Mayilraj S."/>
        </authorList>
    </citation>
    <scope>NUCLEOTIDE SEQUENCE [LARGE SCALE GENOMIC DNA]</scope>
    <source>
        <strain evidence="10 11">IITR-54</strain>
    </source>
</reference>
<evidence type="ECO:0000256" key="4">
    <source>
        <dbReference type="ARBA" id="ARBA00022801"/>
    </source>
</evidence>
<feature type="binding site" evidence="9">
    <location>
        <position position="53"/>
    </location>
    <ligand>
        <name>Zn(2+)</name>
        <dbReference type="ChEBI" id="CHEBI:29105"/>
        <label>2</label>
    </ligand>
</feature>
<feature type="binding site" evidence="9">
    <location>
        <position position="170"/>
    </location>
    <ligand>
        <name>Zn(2+)</name>
        <dbReference type="ChEBI" id="CHEBI:29105"/>
        <label>2</label>
    </ligand>
</feature>
<evidence type="ECO:0000256" key="5">
    <source>
        <dbReference type="ARBA" id="ARBA00022833"/>
    </source>
</evidence>
<feature type="binding site" evidence="9">
    <location>
        <position position="17"/>
    </location>
    <ligand>
        <name>substrate</name>
    </ligand>
</feature>
<proteinExistence type="inferred from homology"/>
<dbReference type="GO" id="GO:0004328">
    <property type="term" value="F:formamidase activity"/>
    <property type="evidence" value="ECO:0007669"/>
    <property type="project" value="InterPro"/>
</dbReference>
<gene>
    <name evidence="9 10" type="primary">kynB</name>
    <name evidence="10" type="ORF">F7732_03910</name>
</gene>
<name>A0A7V7UX85_9BACI</name>
<protein>
    <recommendedName>
        <fullName evidence="9">Kynurenine formamidase</fullName>
        <shortName evidence="9">KFA</shortName>
        <shortName evidence="9">KFase</shortName>
        <ecNumber evidence="9">3.5.1.9</ecNumber>
    </recommendedName>
    <alternativeName>
        <fullName evidence="9">Arylformamidase</fullName>
    </alternativeName>
    <alternativeName>
        <fullName evidence="9">N-formylkynurenine formamidase</fullName>
        <shortName evidence="9">FKF</shortName>
    </alternativeName>
</protein>
<dbReference type="Pfam" id="PF04199">
    <property type="entry name" value="Cyclase"/>
    <property type="match status" value="1"/>
</dbReference>
<dbReference type="InterPro" id="IPR007325">
    <property type="entry name" value="KFase/CYL"/>
</dbReference>
<evidence type="ECO:0000256" key="6">
    <source>
        <dbReference type="ARBA" id="ARBA00023079"/>
    </source>
</evidence>
<comment type="pathway">
    <text evidence="8 9">Amino-acid degradation; L-tryptophan degradation via kynurenine pathway; L-kynurenine from L-tryptophan: step 2/2.</text>
</comment>
<dbReference type="SUPFAM" id="SSF102198">
    <property type="entry name" value="Putative cyclase"/>
    <property type="match status" value="1"/>
</dbReference>
<sequence>MSIIDITRSLKNGMPIWPGDTPFSYEISSTLAENGSANVGRVVMSTHTGTHIDAPFHFDEKGKRIEELDLSLYIGKALVIEIVNKEFITVDDLQKHNLQGCERLLFKTGSWPVPAIFPETYTCIAPEAASYLAVSGVRLIGVESPSVDPLNSKEMLAHHALNNKGIHILESIDLQEAEPGEYELIAMPLKIEKADGSPVRAVLRKE</sequence>
<feature type="binding site" evidence="9">
    <location>
        <position position="47"/>
    </location>
    <ligand>
        <name>Zn(2+)</name>
        <dbReference type="ChEBI" id="CHEBI:29105"/>
        <label>1</label>
    </ligand>
</feature>
<evidence type="ECO:0000256" key="3">
    <source>
        <dbReference type="ARBA" id="ARBA00022723"/>
    </source>
</evidence>
<dbReference type="EMBL" id="WBOT01000001">
    <property type="protein sequence ID" value="KAB2335721.1"/>
    <property type="molecule type" value="Genomic_DNA"/>
</dbReference>
<comment type="caution">
    <text evidence="10">The sequence shown here is derived from an EMBL/GenBank/DDBJ whole genome shotgun (WGS) entry which is preliminary data.</text>
</comment>
<dbReference type="FunFam" id="3.50.30.50:FF:000001">
    <property type="entry name" value="Kynurenine formamidase"/>
    <property type="match status" value="1"/>
</dbReference>
<dbReference type="InterPro" id="IPR017484">
    <property type="entry name" value="Kynurenine_formamidase_bac"/>
</dbReference>